<dbReference type="GeneID" id="914400"/>
<dbReference type="RefSeq" id="NP_308328.1">
    <property type="nucleotide sequence ID" value="NC_002695.1"/>
</dbReference>
<sequence length="73" mass="8280">MNQFEISYDDVVRLKHLRNVGEYVTGMAALQDCYEKPAGAQCEQLVSLIYLMTEQLDGVVQRCHDDLMNAEVA</sequence>
<proteinExistence type="predicted"/>
<dbReference type="HOGENOM" id="CLU_199687_0_0_6"/>
<reference evidence="1 2" key="1">
    <citation type="journal article" date="2000" name="Syst. Appl. Microbiol.">
        <title>Comparative analysis of the whole set of rRNA operons between an enterohemorrhagic Escherichia coli O157:H7 Sakai strain and an Escherichia coli K-12 strain MG1655.</title>
        <authorList>
            <person name="Ohnishi M."/>
            <person name="Murata T."/>
            <person name="Nakayama K."/>
            <person name="Kuhara S."/>
            <person name="Hattori M."/>
            <person name="Kurokawa K."/>
            <person name="Yasunaga T."/>
            <person name="Yokoyama K."/>
            <person name="Makino K."/>
            <person name="Shinagawa H."/>
            <person name="Hayashi T."/>
        </authorList>
    </citation>
    <scope>NUCLEOTIDE SEQUENCE [LARGE SCALE GENOMIC DNA]</scope>
    <source>
        <strain evidence="2">O157:H7 / Sakai / RIMD 0509952 / EHEC</strain>
    </source>
</reference>
<dbReference type="RefSeq" id="WP_001071227.1">
    <property type="nucleotide sequence ID" value="NZ_AP018488.1"/>
</dbReference>
<dbReference type="PATRIC" id="fig|386585.9.peg.396"/>
<dbReference type="EMBL" id="BA000007">
    <property type="protein sequence ID" value="BAB33724.1"/>
    <property type="molecule type" value="Genomic_DNA"/>
</dbReference>
<organism evidence="1 2">
    <name type="scientific">Escherichia coli O157:H7</name>
    <dbReference type="NCBI Taxonomy" id="83334"/>
    <lineage>
        <taxon>Bacteria</taxon>
        <taxon>Pseudomonadati</taxon>
        <taxon>Pseudomonadota</taxon>
        <taxon>Gammaproteobacteria</taxon>
        <taxon>Enterobacterales</taxon>
        <taxon>Enterobacteriaceae</taxon>
        <taxon>Escherichia</taxon>
    </lineage>
</organism>
<dbReference type="AlphaFoldDB" id="A0A0H3JCC3"/>
<protein>
    <submittedName>
        <fullName evidence="1">Uncharacterized protein</fullName>
    </submittedName>
</protein>
<dbReference type="Proteomes" id="UP000000558">
    <property type="component" value="Chromosome"/>
</dbReference>
<accession>A0A6M0JU90</accession>
<name>A0A0H3JCC3_ECO57</name>
<reference evidence="1 2" key="2">
    <citation type="journal article" date="2001" name="DNA Res.">
        <title>Complete genome sequence of enterohemorrhagic Escherichia coli O157:H7 and genomic comparison with a laboratory strain K-12.</title>
        <authorList>
            <person name="Hayashi T."/>
            <person name="Makino K."/>
            <person name="Ohnishi M."/>
            <person name="Kurokawa K."/>
            <person name="Ishii K."/>
            <person name="Yokoyama K."/>
            <person name="Han C.G."/>
            <person name="Ohtsubo E."/>
            <person name="Nakayama K."/>
            <person name="Murata T."/>
            <person name="Tanaka M."/>
            <person name="Tobe T."/>
            <person name="Iida T."/>
            <person name="Takami H."/>
            <person name="Honda T."/>
            <person name="Sasakawa C."/>
            <person name="Ogasawara N."/>
            <person name="Yasunaga T."/>
            <person name="Kuhara S."/>
            <person name="Shiba T."/>
            <person name="Hattori M."/>
            <person name="Shinagawa H."/>
        </authorList>
    </citation>
    <scope>NUCLEOTIDE SEQUENCE [LARGE SCALE GENOMIC DNA]</scope>
    <source>
        <strain evidence="2">O157:H7 / Sakai / RIMD 0509952 / EHEC</strain>
    </source>
</reference>
<dbReference type="eggNOG" id="ENOG5031CV0">
    <property type="taxonomic scope" value="Bacteria"/>
</dbReference>
<dbReference type="OMA" id="RCQDDLM"/>
<dbReference type="STRING" id="386585.gene:10363287"/>
<dbReference type="KEGG" id="ecs:ECs_0301"/>
<gene>
    <name evidence="1" type="ORF">ECs_0301</name>
</gene>
<accession>A0A0H3JCC3</accession>
<keyword evidence="2" id="KW-1185">Reference proteome</keyword>
<evidence type="ECO:0000313" key="2">
    <source>
        <dbReference type="Proteomes" id="UP000000558"/>
    </source>
</evidence>
<evidence type="ECO:0000313" key="1">
    <source>
        <dbReference type="EMBL" id="BAB33724.1"/>
    </source>
</evidence>